<dbReference type="EMBL" id="AOGT01001860">
    <property type="protein sequence ID" value="EMG46838.1"/>
    <property type="molecule type" value="Genomic_DNA"/>
</dbReference>
<evidence type="ECO:0000256" key="5">
    <source>
        <dbReference type="ARBA" id="ARBA00022989"/>
    </source>
</evidence>
<dbReference type="InterPro" id="IPR008506">
    <property type="entry name" value="SND2/TMEM208"/>
</dbReference>
<evidence type="ECO:0000256" key="2">
    <source>
        <dbReference type="ARBA" id="ARBA00009950"/>
    </source>
</evidence>
<dbReference type="Proteomes" id="UP000011777">
    <property type="component" value="Unassembled WGS sequence"/>
</dbReference>
<dbReference type="OMA" id="GRPKYDA"/>
<comment type="caution">
    <text evidence="9">The sequence shown here is derived from an EMBL/GenBank/DDBJ whole genome shotgun (WGS) entry which is preliminary data.</text>
</comment>
<dbReference type="HOGENOM" id="CLU_094308_1_1_1"/>
<evidence type="ECO:0000256" key="6">
    <source>
        <dbReference type="ARBA" id="ARBA00023136"/>
    </source>
</evidence>
<evidence type="ECO:0000313" key="9">
    <source>
        <dbReference type="EMBL" id="EMG46838.1"/>
    </source>
</evidence>
<dbReference type="PANTHER" id="PTHR13505">
    <property type="entry name" value="TRANSMEMBRANE PROTEIN 208"/>
    <property type="match status" value="1"/>
</dbReference>
<dbReference type="PANTHER" id="PTHR13505:SF7">
    <property type="entry name" value="TRANSMEMBRANE PROTEIN 208"/>
    <property type="match status" value="1"/>
</dbReference>
<evidence type="ECO:0000256" key="3">
    <source>
        <dbReference type="ARBA" id="ARBA00022692"/>
    </source>
</evidence>
<protein>
    <submittedName>
        <fullName evidence="9">Uncharacterized protein</fullName>
    </submittedName>
</protein>
<feature type="transmembrane region" description="Helical" evidence="8">
    <location>
        <begin position="20"/>
        <end position="38"/>
    </location>
</feature>
<keyword evidence="4" id="KW-0256">Endoplasmic reticulum</keyword>
<evidence type="ECO:0000256" key="8">
    <source>
        <dbReference type="SAM" id="Phobius"/>
    </source>
</evidence>
<dbReference type="GO" id="GO:0005773">
    <property type="term" value="C:vacuole"/>
    <property type="evidence" value="ECO:0007669"/>
    <property type="project" value="GOC"/>
</dbReference>
<dbReference type="GO" id="GO:0006624">
    <property type="term" value="P:vacuolar protein processing"/>
    <property type="evidence" value="ECO:0007669"/>
    <property type="project" value="TreeGrafter"/>
</dbReference>
<keyword evidence="10" id="KW-1185">Reference proteome</keyword>
<dbReference type="OrthoDB" id="10012212at2759"/>
<feature type="region of interest" description="Disordered" evidence="7">
    <location>
        <begin position="141"/>
        <end position="184"/>
    </location>
</feature>
<feature type="transmembrane region" description="Helical" evidence="8">
    <location>
        <begin position="114"/>
        <end position="136"/>
    </location>
</feature>
<reference evidence="9 10" key="1">
    <citation type="submission" date="2013-02" db="EMBL/GenBank/DDBJ databases">
        <title>Genome sequence of Candida maltosa Xu316, a potential industrial strain for xylitol and ethanol production.</title>
        <authorList>
            <person name="Yu J."/>
            <person name="Wang Q."/>
            <person name="Geng X."/>
            <person name="Bao W."/>
            <person name="He P."/>
            <person name="Cai J."/>
        </authorList>
    </citation>
    <scope>NUCLEOTIDE SEQUENCE [LARGE SCALE GENOMIC DNA]</scope>
    <source>
        <strain evidence="10">Xu316</strain>
    </source>
</reference>
<keyword evidence="5 8" id="KW-1133">Transmembrane helix</keyword>
<dbReference type="Pfam" id="PF05620">
    <property type="entry name" value="TMEM208_SND2"/>
    <property type="match status" value="1"/>
</dbReference>
<dbReference type="AlphaFoldDB" id="M3J4B4"/>
<feature type="compositionally biased region" description="Polar residues" evidence="7">
    <location>
        <begin position="158"/>
        <end position="167"/>
    </location>
</feature>
<accession>M3J4B4</accession>
<organism evidence="9 10">
    <name type="scientific">Candida maltosa (strain Xu316)</name>
    <name type="common">Yeast</name>
    <dbReference type="NCBI Taxonomy" id="1245528"/>
    <lineage>
        <taxon>Eukaryota</taxon>
        <taxon>Fungi</taxon>
        <taxon>Dikarya</taxon>
        <taxon>Ascomycota</taxon>
        <taxon>Saccharomycotina</taxon>
        <taxon>Pichiomycetes</taxon>
        <taxon>Debaryomycetaceae</taxon>
        <taxon>Candida/Lodderomyces clade</taxon>
        <taxon>Candida</taxon>
    </lineage>
</organism>
<comment type="similarity">
    <text evidence="2">Belongs to the TMEM208 family.</text>
</comment>
<evidence type="ECO:0000256" key="1">
    <source>
        <dbReference type="ARBA" id="ARBA00004477"/>
    </source>
</evidence>
<evidence type="ECO:0000313" key="10">
    <source>
        <dbReference type="Proteomes" id="UP000011777"/>
    </source>
</evidence>
<keyword evidence="6 8" id="KW-0472">Membrane</keyword>
<dbReference type="eggNOG" id="KOG3269">
    <property type="taxonomic scope" value="Eukaryota"/>
</dbReference>
<sequence>MASASAKKQAVSNTTMLNQLSLISSIINLLTILSIFVIHRPASFKPWLFFSLPSFVLHYSLEKCGRPKYNGKTLISSGDDIRLPGSLFEYYFDVIYLTWFFDILMILTGSNKVWYLYLVIPGFAIYKLSNIILPFLKKNRKGPAGGNDENEESESDKGNNSNSGTSRRQQKLQARREKGQVRYR</sequence>
<dbReference type="GO" id="GO:0005789">
    <property type="term" value="C:endoplasmic reticulum membrane"/>
    <property type="evidence" value="ECO:0007669"/>
    <property type="project" value="UniProtKB-SubCell"/>
</dbReference>
<proteinExistence type="inferred from homology"/>
<gene>
    <name evidence="9" type="ORF">G210_2897</name>
</gene>
<evidence type="ECO:0000256" key="7">
    <source>
        <dbReference type="SAM" id="MobiDB-lite"/>
    </source>
</evidence>
<feature type="compositionally biased region" description="Basic and acidic residues" evidence="7">
    <location>
        <begin position="174"/>
        <end position="184"/>
    </location>
</feature>
<keyword evidence="3 8" id="KW-0812">Transmembrane</keyword>
<feature type="transmembrane region" description="Helical" evidence="8">
    <location>
        <begin position="90"/>
        <end position="108"/>
    </location>
</feature>
<name>M3J4B4_CANMX</name>
<comment type="subcellular location">
    <subcellularLocation>
        <location evidence="1">Endoplasmic reticulum membrane</location>
        <topology evidence="1">Multi-pass membrane protein</topology>
    </subcellularLocation>
</comment>
<evidence type="ECO:0000256" key="4">
    <source>
        <dbReference type="ARBA" id="ARBA00022824"/>
    </source>
</evidence>
<dbReference type="STRING" id="1245528.M3J4B4"/>